<gene>
    <name evidence="1" type="ORF">S06H3_00131</name>
</gene>
<dbReference type="AlphaFoldDB" id="X1KNI6"/>
<comment type="caution">
    <text evidence="1">The sequence shown here is derived from an EMBL/GenBank/DDBJ whole genome shotgun (WGS) entry which is preliminary data.</text>
</comment>
<protein>
    <submittedName>
        <fullName evidence="1">Uncharacterized protein</fullName>
    </submittedName>
</protein>
<sequence>MEPQDALDYIEQVMDEYELRPGQKIDTLIQAIDAELEETEE</sequence>
<organism evidence="1">
    <name type="scientific">marine sediment metagenome</name>
    <dbReference type="NCBI Taxonomy" id="412755"/>
    <lineage>
        <taxon>unclassified sequences</taxon>
        <taxon>metagenomes</taxon>
        <taxon>ecological metagenomes</taxon>
    </lineage>
</organism>
<reference evidence="1" key="1">
    <citation type="journal article" date="2014" name="Front. Microbiol.">
        <title>High frequency of phylogenetically diverse reductive dehalogenase-homologous genes in deep subseafloor sedimentary metagenomes.</title>
        <authorList>
            <person name="Kawai M."/>
            <person name="Futagami T."/>
            <person name="Toyoda A."/>
            <person name="Takaki Y."/>
            <person name="Nishi S."/>
            <person name="Hori S."/>
            <person name="Arai W."/>
            <person name="Tsubouchi T."/>
            <person name="Morono Y."/>
            <person name="Uchiyama I."/>
            <person name="Ito T."/>
            <person name="Fujiyama A."/>
            <person name="Inagaki F."/>
            <person name="Takami H."/>
        </authorList>
    </citation>
    <scope>NUCLEOTIDE SEQUENCE</scope>
    <source>
        <strain evidence="1">Expedition CK06-06</strain>
    </source>
</reference>
<accession>X1KNI6</accession>
<evidence type="ECO:0000313" key="1">
    <source>
        <dbReference type="EMBL" id="GAH91709.1"/>
    </source>
</evidence>
<dbReference type="EMBL" id="BARV01000019">
    <property type="protein sequence ID" value="GAH91709.1"/>
    <property type="molecule type" value="Genomic_DNA"/>
</dbReference>
<name>X1KNI6_9ZZZZ</name>
<proteinExistence type="predicted"/>